<feature type="repeat" description="CHCR" evidence="1">
    <location>
        <begin position="1"/>
        <end position="130"/>
    </location>
</feature>
<dbReference type="PANTHER" id="PTHR10292">
    <property type="entry name" value="CLATHRIN HEAVY CHAIN RELATED"/>
    <property type="match status" value="1"/>
</dbReference>
<accession>A0ABN9PJC1</accession>
<dbReference type="SUPFAM" id="SSF48371">
    <property type="entry name" value="ARM repeat"/>
    <property type="match status" value="2"/>
</dbReference>
<dbReference type="PANTHER" id="PTHR10292:SF1">
    <property type="entry name" value="CLATHRIN HEAVY CHAIN"/>
    <property type="match status" value="1"/>
</dbReference>
<dbReference type="Proteomes" id="UP001189429">
    <property type="component" value="Unassembled WGS sequence"/>
</dbReference>
<dbReference type="InterPro" id="IPR000547">
    <property type="entry name" value="Clathrin_H-chain/VPS_repeat"/>
</dbReference>
<name>A0ABN9PJC1_9DINO</name>
<proteinExistence type="predicted"/>
<feature type="repeat" description="CHCR" evidence="1">
    <location>
        <begin position="132"/>
        <end position="274"/>
    </location>
</feature>
<sequence length="356" mass="40805">MDQGKLQQTTSFLLEALKANRPDQAQLQTQLLAMNLQQAPKVAEAILQMNMFTHYDRKTIGQLCYSAGLMQYALEHYQDPADLKRILMHANQITPEALIQFFARLPPETGLECLHELMRHNRQNLQTVVQVAIKYHDQMGAIKIVEMFESFGSSEGVFYFLGAILSSSTEPEVHFKYIQAASRCGNMQEVERVCRESTSYDPMVVKEFLKEAKLPDPRPLIYVCDLHGYVAELTEYLYKNSLMKYIEVYVVKVNPTNCPLVVGTLIDMDCSEDFIKNLLQNVRNACPIEPLVTEVEKRNRLRVLLPWLEARVAEGNQDPYLHNGIAMIYIDTNRDPETFLKTNAFYDSAIVGKYCE</sequence>
<feature type="repeat" description="CHCR" evidence="1">
    <location>
        <begin position="279"/>
        <end position="356"/>
    </location>
</feature>
<evidence type="ECO:0000313" key="3">
    <source>
        <dbReference type="Proteomes" id="UP001189429"/>
    </source>
</evidence>
<reference evidence="2" key="1">
    <citation type="submission" date="2023-10" db="EMBL/GenBank/DDBJ databases">
        <authorList>
            <person name="Chen Y."/>
            <person name="Shah S."/>
            <person name="Dougan E. K."/>
            <person name="Thang M."/>
            <person name="Chan C."/>
        </authorList>
    </citation>
    <scope>NUCLEOTIDE SEQUENCE [LARGE SCALE GENOMIC DNA]</scope>
</reference>
<dbReference type="SMART" id="SM00299">
    <property type="entry name" value="CLH"/>
    <property type="match status" value="2"/>
</dbReference>
<dbReference type="EMBL" id="CAUYUJ010000631">
    <property type="protein sequence ID" value="CAK0791692.1"/>
    <property type="molecule type" value="Genomic_DNA"/>
</dbReference>
<feature type="non-terminal residue" evidence="2">
    <location>
        <position position="356"/>
    </location>
</feature>
<organism evidence="2 3">
    <name type="scientific">Prorocentrum cordatum</name>
    <dbReference type="NCBI Taxonomy" id="2364126"/>
    <lineage>
        <taxon>Eukaryota</taxon>
        <taxon>Sar</taxon>
        <taxon>Alveolata</taxon>
        <taxon>Dinophyceae</taxon>
        <taxon>Prorocentrales</taxon>
        <taxon>Prorocentraceae</taxon>
        <taxon>Prorocentrum</taxon>
    </lineage>
</organism>
<evidence type="ECO:0000256" key="1">
    <source>
        <dbReference type="PROSITE-ProRule" id="PRU01006"/>
    </source>
</evidence>
<evidence type="ECO:0008006" key="4">
    <source>
        <dbReference type="Google" id="ProtNLM"/>
    </source>
</evidence>
<gene>
    <name evidence="2" type="ORF">PCOR1329_LOCUS2501</name>
</gene>
<comment type="caution">
    <text evidence="2">The sequence shown here is derived from an EMBL/GenBank/DDBJ whole genome shotgun (WGS) entry which is preliminary data.</text>
</comment>
<dbReference type="PROSITE" id="PS50236">
    <property type="entry name" value="CHCR"/>
    <property type="match status" value="3"/>
</dbReference>
<protein>
    <recommendedName>
        <fullName evidence="4">Clathrin heavy chain</fullName>
    </recommendedName>
</protein>
<dbReference type="Pfam" id="PF00637">
    <property type="entry name" value="Clathrin"/>
    <property type="match status" value="3"/>
</dbReference>
<evidence type="ECO:0000313" key="2">
    <source>
        <dbReference type="EMBL" id="CAK0791692.1"/>
    </source>
</evidence>
<keyword evidence="3" id="KW-1185">Reference proteome</keyword>
<dbReference type="InterPro" id="IPR016024">
    <property type="entry name" value="ARM-type_fold"/>
</dbReference>
<dbReference type="InterPro" id="IPR055358">
    <property type="entry name" value="CHCR"/>
</dbReference>